<keyword evidence="1" id="KW-0547">Nucleotide-binding</keyword>
<organism evidence="1 2">
    <name type="scientific">Streptococcus pneumoniae</name>
    <dbReference type="NCBI Taxonomy" id="1313"/>
    <lineage>
        <taxon>Bacteria</taxon>
        <taxon>Bacillati</taxon>
        <taxon>Bacillota</taxon>
        <taxon>Bacilli</taxon>
        <taxon>Lactobacillales</taxon>
        <taxon>Streptococcaceae</taxon>
        <taxon>Streptococcus</taxon>
    </lineage>
</organism>
<keyword evidence="1" id="KW-0067">ATP-binding</keyword>
<gene>
    <name evidence="1" type="ORF">GM543_13250</name>
</gene>
<dbReference type="AlphaFoldDB" id="A0A6I3U8Y3"/>
<name>A0A6I3U8Y3_STREE</name>
<evidence type="ECO:0000313" key="2">
    <source>
        <dbReference type="Proteomes" id="UP000469505"/>
    </source>
</evidence>
<protein>
    <submittedName>
        <fullName evidence="1">DNA/RNA helicase</fullName>
    </submittedName>
</protein>
<comment type="caution">
    <text evidence="1">The sequence shown here is derived from an EMBL/GenBank/DDBJ whole genome shotgun (WGS) entry which is preliminary data.</text>
</comment>
<keyword evidence="1" id="KW-0347">Helicase</keyword>
<accession>A0A6I3U8Y3</accession>
<dbReference type="GO" id="GO:0004386">
    <property type="term" value="F:helicase activity"/>
    <property type="evidence" value="ECO:0007669"/>
    <property type="project" value="UniProtKB-KW"/>
</dbReference>
<sequence>MKVNPNYLGRLFTEKELTKEECQMAEKLPTMRKEKGKLFCQRCNSRILEEWYLPIGACYCRECLLMKRV</sequence>
<proteinExistence type="predicted"/>
<keyword evidence="1" id="KW-0378">Hydrolase</keyword>
<reference evidence="1 2" key="1">
    <citation type="submission" date="2019-11" db="EMBL/GenBank/DDBJ databases">
        <title>Growth characteristics of pneumococcus vary with the chemical composition of the capsule and with environmental conditions.</title>
        <authorList>
            <person name="Tothpal A."/>
            <person name="Desobry K."/>
            <person name="Joshi S."/>
            <person name="Wyllie A.L."/>
            <person name="Weinberger D.M."/>
        </authorList>
    </citation>
    <scope>NUCLEOTIDE SEQUENCE [LARGE SCALE GENOMIC DNA]</scope>
    <source>
        <strain evidence="2">pnumococcus35B</strain>
    </source>
</reference>
<feature type="non-terminal residue" evidence="1">
    <location>
        <position position="69"/>
    </location>
</feature>
<dbReference type="Proteomes" id="UP000469505">
    <property type="component" value="Unassembled WGS sequence"/>
</dbReference>
<evidence type="ECO:0000313" key="1">
    <source>
        <dbReference type="EMBL" id="MTV88422.1"/>
    </source>
</evidence>
<dbReference type="EMBL" id="WNHX01000675">
    <property type="protein sequence ID" value="MTV88422.1"/>
    <property type="molecule type" value="Genomic_DNA"/>
</dbReference>